<gene>
    <name evidence="2" type="ORF">P3TCK_26045</name>
</gene>
<keyword evidence="1" id="KW-0472">Membrane</keyword>
<feature type="transmembrane region" description="Helical" evidence="1">
    <location>
        <begin position="6"/>
        <end position="23"/>
    </location>
</feature>
<evidence type="ECO:0000313" key="3">
    <source>
        <dbReference type="Proteomes" id="UP000003789"/>
    </source>
</evidence>
<sequence length="26" mass="3031">MVALIGLFAIGFIIWWFWLHPATKAK</sequence>
<keyword evidence="1" id="KW-1133">Transmembrane helix</keyword>
<evidence type="ECO:0000313" key="2">
    <source>
        <dbReference type="EMBL" id="EAS42592.1"/>
    </source>
</evidence>
<comment type="caution">
    <text evidence="2">The sequence shown here is derived from an EMBL/GenBank/DDBJ whole genome shotgun (WGS) entry which is preliminary data.</text>
</comment>
<keyword evidence="1" id="KW-0812">Transmembrane</keyword>
<proteinExistence type="predicted"/>
<protein>
    <submittedName>
        <fullName evidence="2">Uncharacterized protein</fullName>
    </submittedName>
</protein>
<dbReference type="AlphaFoldDB" id="Q1Z293"/>
<accession>Q1Z293</accession>
<evidence type="ECO:0000256" key="1">
    <source>
        <dbReference type="SAM" id="Phobius"/>
    </source>
</evidence>
<reference evidence="2 3" key="1">
    <citation type="submission" date="2006-03" db="EMBL/GenBank/DDBJ databases">
        <authorList>
            <person name="Bartlett D.H."/>
            <person name="Valle G."/>
            <person name="Lauro F.M."/>
            <person name="Vezzi A."/>
            <person name="Simonato F."/>
            <person name="Eloe E."/>
            <person name="Vitulo N."/>
            <person name="Stratton T.K."/>
            <person name="D'angelo M."/>
            <person name="Ferriera S."/>
            <person name="Johnson J."/>
            <person name="Kravitz S."/>
            <person name="Beeson K."/>
            <person name="Sutton G."/>
            <person name="Rogers Y."/>
            <person name="Friedman R."/>
            <person name="Frazier M."/>
            <person name="Venter J.C."/>
        </authorList>
    </citation>
    <scope>NUCLEOTIDE SEQUENCE [LARGE SCALE GENOMIC DNA]</scope>
    <source>
        <strain evidence="2 3">3TCK</strain>
    </source>
</reference>
<dbReference type="Proteomes" id="UP000003789">
    <property type="component" value="Unassembled WGS sequence"/>
</dbReference>
<name>Q1Z293_9GAMM</name>
<dbReference type="EMBL" id="AAPH01000018">
    <property type="protein sequence ID" value="EAS42592.1"/>
    <property type="molecule type" value="Genomic_DNA"/>
</dbReference>
<dbReference type="HOGENOM" id="CLU_3416958_0_0_6"/>
<organism evidence="2 3">
    <name type="scientific">Photobacterium profundum 3TCK</name>
    <dbReference type="NCBI Taxonomy" id="314280"/>
    <lineage>
        <taxon>Bacteria</taxon>
        <taxon>Pseudomonadati</taxon>
        <taxon>Pseudomonadota</taxon>
        <taxon>Gammaproteobacteria</taxon>
        <taxon>Vibrionales</taxon>
        <taxon>Vibrionaceae</taxon>
        <taxon>Photobacterium</taxon>
    </lineage>
</organism>